<dbReference type="STRING" id="1793963.AXI58_18605"/>
<dbReference type="AlphaFoldDB" id="A0A150F5R2"/>
<proteinExistence type="predicted"/>
<dbReference type="InterPro" id="IPR010064">
    <property type="entry name" value="HK97-gp10_tail"/>
</dbReference>
<comment type="caution">
    <text evidence="2">The sequence shown here is derived from an EMBL/GenBank/DDBJ whole genome shotgun (WGS) entry which is preliminary data.</text>
</comment>
<feature type="compositionally biased region" description="Basic and acidic residues" evidence="1">
    <location>
        <begin position="17"/>
        <end position="26"/>
    </location>
</feature>
<evidence type="ECO:0000313" key="2">
    <source>
        <dbReference type="EMBL" id="KXZ17750.1"/>
    </source>
</evidence>
<dbReference type="EMBL" id="LSBA01000019">
    <property type="protein sequence ID" value="KXZ17750.1"/>
    <property type="molecule type" value="Genomic_DNA"/>
</dbReference>
<protein>
    <submittedName>
        <fullName evidence="2">Uncharacterized protein</fullName>
    </submittedName>
</protein>
<reference evidence="3" key="1">
    <citation type="submission" date="2016-02" db="EMBL/GenBank/DDBJ databases">
        <authorList>
            <person name="Dunlap C."/>
        </authorList>
    </citation>
    <scope>NUCLEOTIDE SEQUENCE [LARGE SCALE GENOMIC DNA]</scope>
    <source>
        <strain evidence="3">NRRL B-41092</strain>
    </source>
</reference>
<evidence type="ECO:0000256" key="1">
    <source>
        <dbReference type="SAM" id="MobiDB-lite"/>
    </source>
</evidence>
<evidence type="ECO:0000313" key="3">
    <source>
        <dbReference type="Proteomes" id="UP000075430"/>
    </source>
</evidence>
<dbReference type="Proteomes" id="UP000075430">
    <property type="component" value="Unassembled WGS sequence"/>
</dbReference>
<sequence>MSSRSSVKGMRELMTRLNRMGRESQSVKKGALEAGAKPVFDEMEARKPSAQSKILVSDVKDDIIEIGPSDLDFISRFAEFGTSPHLEKAKNKKVMSDGSTFYGREVDHPGHQAMPFIEPSFNAKKNEAQREIRRYLERELFR</sequence>
<keyword evidence="3" id="KW-1185">Reference proteome</keyword>
<dbReference type="NCBIfam" id="TIGR01725">
    <property type="entry name" value="phge_HK97_gp10"/>
    <property type="match status" value="1"/>
</dbReference>
<feature type="region of interest" description="Disordered" evidence="1">
    <location>
        <begin position="17"/>
        <end position="51"/>
    </location>
</feature>
<accession>A0A150F5R2</accession>
<organism evidence="2 3">
    <name type="scientific">Bacillus nakamurai</name>
    <dbReference type="NCBI Taxonomy" id="1793963"/>
    <lineage>
        <taxon>Bacteria</taxon>
        <taxon>Bacillati</taxon>
        <taxon>Bacillota</taxon>
        <taxon>Bacilli</taxon>
        <taxon>Bacillales</taxon>
        <taxon>Bacillaceae</taxon>
        <taxon>Bacillus</taxon>
    </lineage>
</organism>
<gene>
    <name evidence="2" type="ORF">AXI58_18605</name>
</gene>
<name>A0A150F5R2_9BACI</name>
<dbReference type="RefSeq" id="WP_061522252.1">
    <property type="nucleotide sequence ID" value="NZ_JARLZY010000011.1"/>
</dbReference>